<protein>
    <recommendedName>
        <fullName evidence="8">PTS EIIB type-2 domain-containing protein</fullName>
    </recommendedName>
</protein>
<dbReference type="PROSITE" id="PS51099">
    <property type="entry name" value="PTS_EIIB_TYPE_2"/>
    <property type="match status" value="1"/>
</dbReference>
<dbReference type="SUPFAM" id="SSF52794">
    <property type="entry name" value="PTS system IIB component-like"/>
    <property type="match status" value="1"/>
</dbReference>
<dbReference type="InterPro" id="IPR029503">
    <property type="entry name" value="PTS_EIIB_mannitol"/>
</dbReference>
<dbReference type="CDD" id="cd05567">
    <property type="entry name" value="PTS_IIB_mannitol"/>
    <property type="match status" value="1"/>
</dbReference>
<keyword evidence="4" id="KW-0762">Sugar transport</keyword>
<keyword evidence="5" id="KW-0808">Transferase</keyword>
<evidence type="ECO:0000256" key="3">
    <source>
        <dbReference type="ARBA" id="ARBA00022553"/>
    </source>
</evidence>
<dbReference type="EMBL" id="BONE01000013">
    <property type="protein sequence ID" value="GIF72666.1"/>
    <property type="molecule type" value="Genomic_DNA"/>
</dbReference>
<dbReference type="InterPro" id="IPR013011">
    <property type="entry name" value="PTS_EIIB_2"/>
</dbReference>
<keyword evidence="2" id="KW-0813">Transport</keyword>
<evidence type="ECO:0000256" key="5">
    <source>
        <dbReference type="ARBA" id="ARBA00022679"/>
    </source>
</evidence>
<keyword evidence="10" id="KW-1185">Reference proteome</keyword>
<evidence type="ECO:0000313" key="10">
    <source>
        <dbReference type="Proteomes" id="UP000604117"/>
    </source>
</evidence>
<evidence type="ECO:0000313" key="9">
    <source>
        <dbReference type="EMBL" id="GIF72666.1"/>
    </source>
</evidence>
<dbReference type="InterPro" id="IPR003501">
    <property type="entry name" value="PTS_EIIB_2/3"/>
</dbReference>
<keyword evidence="6" id="KW-0598">Phosphotransferase system</keyword>
<comment type="caution">
    <text evidence="9">The sequence shown here is derived from an EMBL/GenBank/DDBJ whole genome shotgun (WGS) entry which is preliminary data.</text>
</comment>
<keyword evidence="7" id="KW-0418">Kinase</keyword>
<evidence type="ECO:0000259" key="8">
    <source>
        <dbReference type="PROSITE" id="PS51099"/>
    </source>
</evidence>
<dbReference type="PANTHER" id="PTHR30181:SF3">
    <property type="entry name" value="MULTIPHOSPHORYL TRANSFER PROTEIN"/>
    <property type="match status" value="1"/>
</dbReference>
<evidence type="ECO:0000256" key="6">
    <source>
        <dbReference type="ARBA" id="ARBA00022683"/>
    </source>
</evidence>
<evidence type="ECO:0000256" key="2">
    <source>
        <dbReference type="ARBA" id="ARBA00022448"/>
    </source>
</evidence>
<proteinExistence type="predicted"/>
<reference evidence="9 10" key="1">
    <citation type="submission" date="2021-01" db="EMBL/GenBank/DDBJ databases">
        <title>Whole genome shotgun sequence of Asanoa siamensis NBRC 107932.</title>
        <authorList>
            <person name="Komaki H."/>
            <person name="Tamura T."/>
        </authorList>
    </citation>
    <scope>NUCLEOTIDE SEQUENCE [LARGE SCALE GENOMIC DNA]</scope>
    <source>
        <strain evidence="9 10">NBRC 107932</strain>
    </source>
</reference>
<accession>A0ABQ4CN01</accession>
<evidence type="ECO:0000256" key="1">
    <source>
        <dbReference type="ARBA" id="ARBA00002434"/>
    </source>
</evidence>
<comment type="function">
    <text evidence="1">The phosphoenolpyruvate-dependent sugar phosphotransferase system (sugar PTS), a major carbohydrate active transport system, catalyzes the phosphorylation of incoming sugar substrates concomitantly with their translocation across the cell membrane. The enzyme II CmtAB PTS system is involved in D-mannitol transport.</text>
</comment>
<dbReference type="Pfam" id="PF02302">
    <property type="entry name" value="PTS_IIB"/>
    <property type="match status" value="1"/>
</dbReference>
<keyword evidence="3" id="KW-0597">Phosphoprotein</keyword>
<evidence type="ECO:0000256" key="7">
    <source>
        <dbReference type="ARBA" id="ARBA00022777"/>
    </source>
</evidence>
<dbReference type="InterPro" id="IPR036095">
    <property type="entry name" value="PTS_EIIB-like_sf"/>
</dbReference>
<name>A0ABQ4CN01_9ACTN</name>
<feature type="domain" description="PTS EIIB type-2" evidence="8">
    <location>
        <begin position="26"/>
        <end position="115"/>
    </location>
</feature>
<sequence>MQRGAPSVPHPRKATVMANIKGSDIQKVVVACDAGMGSSVMLASQLRRQLKKRGITVEHTPVNSIPADADVVVCHAGLADRARGSAPGKVILPVQVFIGDPAVTRLVQVVESGGELDG</sequence>
<gene>
    <name evidence="9" type="ORF">Asi02nite_21840</name>
</gene>
<evidence type="ECO:0000256" key="4">
    <source>
        <dbReference type="ARBA" id="ARBA00022597"/>
    </source>
</evidence>
<organism evidence="9 10">
    <name type="scientific">Asanoa siamensis</name>
    <dbReference type="NCBI Taxonomy" id="926357"/>
    <lineage>
        <taxon>Bacteria</taxon>
        <taxon>Bacillati</taxon>
        <taxon>Actinomycetota</taxon>
        <taxon>Actinomycetes</taxon>
        <taxon>Micromonosporales</taxon>
        <taxon>Micromonosporaceae</taxon>
        <taxon>Asanoa</taxon>
    </lineage>
</organism>
<dbReference type="Gene3D" id="3.40.50.2300">
    <property type="match status" value="1"/>
</dbReference>
<dbReference type="Proteomes" id="UP000604117">
    <property type="component" value="Unassembled WGS sequence"/>
</dbReference>
<dbReference type="PANTHER" id="PTHR30181">
    <property type="entry name" value="MANNITOL PERMEASE IIC COMPONENT"/>
    <property type="match status" value="1"/>
</dbReference>
<dbReference type="InterPro" id="IPR050893">
    <property type="entry name" value="Sugar_PTS"/>
</dbReference>